<reference evidence="2" key="1">
    <citation type="journal article" date="2019" name="Sci. Rep.">
        <title>Draft genome of Tanacetum cinerariifolium, the natural source of mosquito coil.</title>
        <authorList>
            <person name="Yamashiro T."/>
            <person name="Shiraishi A."/>
            <person name="Satake H."/>
            <person name="Nakayama K."/>
        </authorList>
    </citation>
    <scope>NUCLEOTIDE SEQUENCE</scope>
</reference>
<comment type="caution">
    <text evidence="2">The sequence shown here is derived from an EMBL/GenBank/DDBJ whole genome shotgun (WGS) entry which is preliminary data.</text>
</comment>
<sequence>IVYGYDGLPIQPVAPPSPDYVPGPEHPHLQTTCPALSTHLRPLRYLAPSDDEAPLEDQPLPVNASPTAASPGYMTDSDPEEDPEEDGDDEPSDGNEEDTDDEDPEEEPFEENDEEEEEHPALADSLMVPNVDLALSAREAEALEPDEPIHAPGSPISIPLSQTHLRAPLGYRAAGIRMRALLSSTSPRTDIPEADMPLRKKAYLTTPGFEIGESSVAGATRQPGPTESD</sequence>
<proteinExistence type="predicted"/>
<dbReference type="AlphaFoldDB" id="A0A699QRJ9"/>
<evidence type="ECO:0000256" key="1">
    <source>
        <dbReference type="SAM" id="MobiDB-lite"/>
    </source>
</evidence>
<evidence type="ECO:0000313" key="2">
    <source>
        <dbReference type="EMBL" id="GFC69001.1"/>
    </source>
</evidence>
<dbReference type="EMBL" id="BKCJ011022644">
    <property type="protein sequence ID" value="GFC69001.1"/>
    <property type="molecule type" value="Genomic_DNA"/>
</dbReference>
<accession>A0A699QRJ9</accession>
<name>A0A699QRJ9_TANCI</name>
<protein>
    <submittedName>
        <fullName evidence="2">Uncharacterized protein</fullName>
    </submittedName>
</protein>
<feature type="non-terminal residue" evidence="2">
    <location>
        <position position="229"/>
    </location>
</feature>
<feature type="region of interest" description="Disordered" evidence="1">
    <location>
        <begin position="207"/>
        <end position="229"/>
    </location>
</feature>
<feature type="region of interest" description="Disordered" evidence="1">
    <location>
        <begin position="1"/>
        <end position="159"/>
    </location>
</feature>
<organism evidence="2">
    <name type="scientific">Tanacetum cinerariifolium</name>
    <name type="common">Dalmatian daisy</name>
    <name type="synonym">Chrysanthemum cinerariifolium</name>
    <dbReference type="NCBI Taxonomy" id="118510"/>
    <lineage>
        <taxon>Eukaryota</taxon>
        <taxon>Viridiplantae</taxon>
        <taxon>Streptophyta</taxon>
        <taxon>Embryophyta</taxon>
        <taxon>Tracheophyta</taxon>
        <taxon>Spermatophyta</taxon>
        <taxon>Magnoliopsida</taxon>
        <taxon>eudicotyledons</taxon>
        <taxon>Gunneridae</taxon>
        <taxon>Pentapetalae</taxon>
        <taxon>asterids</taxon>
        <taxon>campanulids</taxon>
        <taxon>Asterales</taxon>
        <taxon>Asteraceae</taxon>
        <taxon>Asteroideae</taxon>
        <taxon>Anthemideae</taxon>
        <taxon>Anthemidinae</taxon>
        <taxon>Tanacetum</taxon>
    </lineage>
</organism>
<feature type="non-terminal residue" evidence="2">
    <location>
        <position position="1"/>
    </location>
</feature>
<gene>
    <name evidence="2" type="ORF">Tci_840971</name>
</gene>
<feature type="compositionally biased region" description="Acidic residues" evidence="1">
    <location>
        <begin position="77"/>
        <end position="118"/>
    </location>
</feature>
<feature type="compositionally biased region" description="Pro residues" evidence="1">
    <location>
        <begin position="12"/>
        <end position="21"/>
    </location>
</feature>